<evidence type="ECO:0000313" key="9">
    <source>
        <dbReference type="EMBL" id="CAD7652042.1"/>
    </source>
</evidence>
<proteinExistence type="predicted"/>
<feature type="domain" description="ABC-2 type transporter transmembrane" evidence="7">
    <location>
        <begin position="212"/>
        <end position="290"/>
    </location>
</feature>
<dbReference type="OrthoDB" id="6150516at2759"/>
<evidence type="ECO:0000256" key="3">
    <source>
        <dbReference type="ARBA" id="ARBA00022692"/>
    </source>
</evidence>
<name>A0A7R9M4E5_9ACAR</name>
<dbReference type="EMBL" id="CAJPVJ010005099">
    <property type="protein sequence ID" value="CAG2169229.1"/>
    <property type="molecule type" value="Genomic_DNA"/>
</dbReference>
<evidence type="ECO:0000313" key="10">
    <source>
        <dbReference type="Proteomes" id="UP000728032"/>
    </source>
</evidence>
<feature type="transmembrane region" description="Helical" evidence="6">
    <location>
        <begin position="245"/>
        <end position="266"/>
    </location>
</feature>
<evidence type="ECO:0000256" key="6">
    <source>
        <dbReference type="SAM" id="Phobius"/>
    </source>
</evidence>
<feature type="transmembrane region" description="Helical" evidence="6">
    <location>
        <begin position="214"/>
        <end position="239"/>
    </location>
</feature>
<dbReference type="Pfam" id="PF12698">
    <property type="entry name" value="ABC2_membrane_3"/>
    <property type="match status" value="1"/>
</dbReference>
<dbReference type="Pfam" id="PF01061">
    <property type="entry name" value="ABC2_membrane"/>
    <property type="match status" value="1"/>
</dbReference>
<accession>A0A7R9M4E5</accession>
<dbReference type="InterPro" id="IPR013525">
    <property type="entry name" value="ABC2_TM"/>
</dbReference>
<dbReference type="PANTHER" id="PTHR30294:SF29">
    <property type="entry name" value="MULTIDRUG ABC TRANSPORTER PERMEASE YBHS-RELATED"/>
    <property type="match status" value="1"/>
</dbReference>
<evidence type="ECO:0000259" key="7">
    <source>
        <dbReference type="Pfam" id="PF01061"/>
    </source>
</evidence>
<keyword evidence="5 6" id="KW-0472">Membrane</keyword>
<dbReference type="EMBL" id="OC919924">
    <property type="protein sequence ID" value="CAD7652042.1"/>
    <property type="molecule type" value="Genomic_DNA"/>
</dbReference>
<dbReference type="InterPro" id="IPR051449">
    <property type="entry name" value="ABC-2_transporter_component"/>
</dbReference>
<dbReference type="GO" id="GO:0140359">
    <property type="term" value="F:ABC-type transporter activity"/>
    <property type="evidence" value="ECO:0007669"/>
    <property type="project" value="InterPro"/>
</dbReference>
<reference evidence="9" key="1">
    <citation type="submission" date="2020-11" db="EMBL/GenBank/DDBJ databases">
        <authorList>
            <person name="Tran Van P."/>
        </authorList>
    </citation>
    <scope>NUCLEOTIDE SEQUENCE</scope>
</reference>
<keyword evidence="4 6" id="KW-1133">Transmembrane helix</keyword>
<gene>
    <name evidence="9" type="ORF">ONB1V03_LOCUS8709</name>
</gene>
<organism evidence="9">
    <name type="scientific">Oppiella nova</name>
    <dbReference type="NCBI Taxonomy" id="334625"/>
    <lineage>
        <taxon>Eukaryota</taxon>
        <taxon>Metazoa</taxon>
        <taxon>Ecdysozoa</taxon>
        <taxon>Arthropoda</taxon>
        <taxon>Chelicerata</taxon>
        <taxon>Arachnida</taxon>
        <taxon>Acari</taxon>
        <taxon>Acariformes</taxon>
        <taxon>Sarcoptiformes</taxon>
        <taxon>Oribatida</taxon>
        <taxon>Brachypylina</taxon>
        <taxon>Oppioidea</taxon>
        <taxon>Oppiidae</taxon>
        <taxon>Oppiella</taxon>
    </lineage>
</organism>
<dbReference type="PANTHER" id="PTHR30294">
    <property type="entry name" value="MEMBRANE COMPONENT OF ABC TRANSPORTER YHHJ-RELATED"/>
    <property type="match status" value="1"/>
</dbReference>
<evidence type="ECO:0000256" key="1">
    <source>
        <dbReference type="ARBA" id="ARBA00004651"/>
    </source>
</evidence>
<comment type="subcellular location">
    <subcellularLocation>
        <location evidence="1">Cell membrane</location>
        <topology evidence="1">Multi-pass membrane protein</topology>
    </subcellularLocation>
</comment>
<keyword evidence="3 6" id="KW-0812">Transmembrane</keyword>
<evidence type="ECO:0000256" key="2">
    <source>
        <dbReference type="ARBA" id="ARBA00022475"/>
    </source>
</evidence>
<dbReference type="Proteomes" id="UP000728032">
    <property type="component" value="Unassembled WGS sequence"/>
</dbReference>
<evidence type="ECO:0000256" key="4">
    <source>
        <dbReference type="ARBA" id="ARBA00022989"/>
    </source>
</evidence>
<feature type="domain" description="ABC-2 type transporter transmembrane" evidence="8">
    <location>
        <begin position="9"/>
        <end position="209"/>
    </location>
</feature>
<evidence type="ECO:0000259" key="8">
    <source>
        <dbReference type="Pfam" id="PF12698"/>
    </source>
</evidence>
<keyword evidence="10" id="KW-1185">Reference proteome</keyword>
<dbReference type="GO" id="GO:0005886">
    <property type="term" value="C:plasma membrane"/>
    <property type="evidence" value="ECO:0007669"/>
    <property type="project" value="UniProtKB-SubCell"/>
</dbReference>
<feature type="transmembrane region" description="Helical" evidence="6">
    <location>
        <begin position="165"/>
        <end position="185"/>
    </location>
</feature>
<protein>
    <recommendedName>
        <fullName evidence="7 8">ABC-2 type transporter transmembrane domain-containing protein</fullName>
    </recommendedName>
</protein>
<keyword evidence="2" id="KW-1003">Cell membrane</keyword>
<evidence type="ECO:0000256" key="5">
    <source>
        <dbReference type="ARBA" id="ARBA00023136"/>
    </source>
</evidence>
<dbReference type="AlphaFoldDB" id="A0A7R9M4E5"/>
<sequence>MVVAQDTINIPGALYNNDTSPKNWPRMFIDSVGKQSIKFREYPDLESAVNSVRNGLNYLALEFRQNFSDAFETRVTDPLSATDEELNQSGIYLYLDYTVFCFTNEHGLMSLKHLITGFNKFLDKLGIELGQPNLYKLNTPIQIIEVLYGHIDKAFITFDLFGTPVLVMMIVLMPMVLSSVVMMTAKSKSTIERVFVAGVKPHEYFMAHMARGSFLEIFVLLFMETFVGISYGLLLTLLLPNVISLMGSLFGLYLPIAFISGIVWPVEAIPSYFRFVSYLSPITLPLMSIKNIMVRGWDYTRPEH</sequence>